<dbReference type="Pfam" id="PF17846">
    <property type="entry name" value="XRN_M"/>
    <property type="match status" value="2"/>
</dbReference>
<evidence type="ECO:0008006" key="7">
    <source>
        <dbReference type="Google" id="ProtNLM"/>
    </source>
</evidence>
<dbReference type="GO" id="GO:0005634">
    <property type="term" value="C:nucleus"/>
    <property type="evidence" value="ECO:0007669"/>
    <property type="project" value="TreeGrafter"/>
</dbReference>
<keyword evidence="2" id="KW-0378">Hydrolase</keyword>
<dbReference type="PANTHER" id="PTHR12341">
    <property type="entry name" value="5'-&gt;3' EXORIBONUCLEASE"/>
    <property type="match status" value="1"/>
</dbReference>
<name>A0A6C0EHR8_9ZZZZ</name>
<protein>
    <recommendedName>
        <fullName evidence="7">Xrn1 N-terminal domain-containing protein</fullName>
    </recommendedName>
</protein>
<dbReference type="InterPro" id="IPR041412">
    <property type="entry name" value="Xrn1_helical"/>
</dbReference>
<evidence type="ECO:0000259" key="4">
    <source>
        <dbReference type="Pfam" id="PF03159"/>
    </source>
</evidence>
<dbReference type="GO" id="GO:0004534">
    <property type="term" value="F:5'-3' RNA exonuclease activity"/>
    <property type="evidence" value="ECO:0007669"/>
    <property type="project" value="TreeGrafter"/>
</dbReference>
<dbReference type="Gene3D" id="3.40.50.12390">
    <property type="match status" value="1"/>
</dbReference>
<keyword evidence="1" id="KW-0540">Nuclease</keyword>
<accession>A0A6C0EHR8</accession>
<feature type="domain" description="Xrn1 N-terminal" evidence="4">
    <location>
        <begin position="1"/>
        <end position="203"/>
    </location>
</feature>
<evidence type="ECO:0000256" key="1">
    <source>
        <dbReference type="ARBA" id="ARBA00022722"/>
    </source>
</evidence>
<keyword evidence="3" id="KW-0269">Exonuclease</keyword>
<dbReference type="AlphaFoldDB" id="A0A6C0EHR8"/>
<organism evidence="6">
    <name type="scientific">viral metagenome</name>
    <dbReference type="NCBI Taxonomy" id="1070528"/>
    <lineage>
        <taxon>unclassified sequences</taxon>
        <taxon>metagenomes</taxon>
        <taxon>organismal metagenomes</taxon>
    </lineage>
</organism>
<dbReference type="InterPro" id="IPR027073">
    <property type="entry name" value="5_3_exoribonuclease"/>
</dbReference>
<evidence type="ECO:0000256" key="2">
    <source>
        <dbReference type="ARBA" id="ARBA00022801"/>
    </source>
</evidence>
<dbReference type="GO" id="GO:0003723">
    <property type="term" value="F:RNA binding"/>
    <property type="evidence" value="ECO:0007669"/>
    <property type="project" value="TreeGrafter"/>
</dbReference>
<dbReference type="InterPro" id="IPR004859">
    <property type="entry name" value="Xrn1_N"/>
</dbReference>
<evidence type="ECO:0000256" key="3">
    <source>
        <dbReference type="ARBA" id="ARBA00022839"/>
    </source>
</evidence>
<reference evidence="6" key="1">
    <citation type="journal article" date="2020" name="Nature">
        <title>Giant virus diversity and host interactions through global metagenomics.</title>
        <authorList>
            <person name="Schulz F."/>
            <person name="Roux S."/>
            <person name="Paez-Espino D."/>
            <person name="Jungbluth S."/>
            <person name="Walsh D.A."/>
            <person name="Denef V.J."/>
            <person name="McMahon K.D."/>
            <person name="Konstantinidis K.T."/>
            <person name="Eloe-Fadrosh E.A."/>
            <person name="Kyrpides N.C."/>
            <person name="Woyke T."/>
        </authorList>
    </citation>
    <scope>NUCLEOTIDE SEQUENCE</scope>
    <source>
        <strain evidence="6">GVMAG-M-3300001348-25</strain>
    </source>
</reference>
<dbReference type="Pfam" id="PF03159">
    <property type="entry name" value="XRN_N"/>
    <property type="match status" value="1"/>
</dbReference>
<dbReference type="EMBL" id="MN738855">
    <property type="protein sequence ID" value="QHT28332.1"/>
    <property type="molecule type" value="Genomic_DNA"/>
</dbReference>
<feature type="domain" description="Xrn1 helical" evidence="5">
    <location>
        <begin position="378"/>
        <end position="486"/>
    </location>
</feature>
<evidence type="ECO:0000259" key="5">
    <source>
        <dbReference type="Pfam" id="PF17846"/>
    </source>
</evidence>
<feature type="domain" description="Xrn1 helical" evidence="5">
    <location>
        <begin position="256"/>
        <end position="356"/>
    </location>
</feature>
<dbReference type="GO" id="GO:0000956">
    <property type="term" value="P:nuclear-transcribed mRNA catabolic process"/>
    <property type="evidence" value="ECO:0007669"/>
    <property type="project" value="TreeGrafter"/>
</dbReference>
<proteinExistence type="predicted"/>
<sequence>MGIPSYFAFLIKNYPQIIQKKILYTIDNLYLDSNSIVYDSVYSLEYNNDAEFEIQVIKRVCNTIDSYCTSIQPKKVFITFDGVAPIAKLNQQKSRRYKSWFTNEMEKKIKNDSYDQKCKWNTSSITPGTEFMNKLNTMVYNYFIKNKDTIHKNITFEFSGSDKPGEGEHKIFDKIRNEPDYHANAHTLVYGLDADLIMLCLHHLHLCKSLNLYRETPHFIKQLDNSLDPNETYVLNNDLLGEKIVSTMSSKNIINNNDLIHDYIFICFLLGNDFMPHHPAYNIRHSGIHVLLDVYKHLHDKDKKFILTKDNTIQWNNVRKYIVLLSEQEESLFQEEHNKKSKREKRYIPNKTEDERWEKFQITPCFERSSEHFIDPNEPGWNLRYYKTLFDINNDEERIKQICFNYLEALEWTFTYYTSGCKDWRWKYKYKYAPLFKDLIKYIPYFDSELLETKQPQPIDSIIQLAYVLPNTSYNLLPKNVVEILNNNFEVDGPYEMSWAYMKYFFETHIEFPDMDIDKLSNLISVK</sequence>
<evidence type="ECO:0000313" key="6">
    <source>
        <dbReference type="EMBL" id="QHT28332.1"/>
    </source>
</evidence>